<keyword evidence="3" id="KW-1185">Reference proteome</keyword>
<protein>
    <recommendedName>
        <fullName evidence="4">F-box domain-containing protein</fullName>
    </recommendedName>
</protein>
<accession>A0A8H5F6D7</accession>
<evidence type="ECO:0008006" key="4">
    <source>
        <dbReference type="Google" id="ProtNLM"/>
    </source>
</evidence>
<dbReference type="Proteomes" id="UP000567179">
    <property type="component" value="Unassembled WGS sequence"/>
</dbReference>
<sequence length="238" mass="26501">MPHLRKVILDVEFLSQNVSKTTAQKTVELPRLSSLEVGGATLRQIEYILSYLTLPRLQHLEVCCIDQSASNNNYTSLMQVISKTLANGDFGTLGLLIITYYQFQLFSQRESSISTRLDFVLDGDDDNSYIIRDTLAGFSPQILAHLTDVDVTPCMPIPDQLFTLFFGSLPSLRSIYVDDDLTEAMIESLSIPTDRPSSTACIPFLFLSQSSRASSPGPPIEVEMPNYSLVSDEDEEDD</sequence>
<dbReference type="EMBL" id="JAACJJ010000015">
    <property type="protein sequence ID" value="KAF5325480.1"/>
    <property type="molecule type" value="Genomic_DNA"/>
</dbReference>
<comment type="caution">
    <text evidence="2">The sequence shown here is derived from an EMBL/GenBank/DDBJ whole genome shotgun (WGS) entry which is preliminary data.</text>
</comment>
<gene>
    <name evidence="2" type="ORF">D9619_010068</name>
</gene>
<proteinExistence type="predicted"/>
<feature type="region of interest" description="Disordered" evidence="1">
    <location>
        <begin position="211"/>
        <end position="238"/>
    </location>
</feature>
<evidence type="ECO:0000256" key="1">
    <source>
        <dbReference type="SAM" id="MobiDB-lite"/>
    </source>
</evidence>
<dbReference type="AlphaFoldDB" id="A0A8H5F6D7"/>
<organism evidence="2 3">
    <name type="scientific">Psilocybe cf. subviscida</name>
    <dbReference type="NCBI Taxonomy" id="2480587"/>
    <lineage>
        <taxon>Eukaryota</taxon>
        <taxon>Fungi</taxon>
        <taxon>Dikarya</taxon>
        <taxon>Basidiomycota</taxon>
        <taxon>Agaricomycotina</taxon>
        <taxon>Agaricomycetes</taxon>
        <taxon>Agaricomycetidae</taxon>
        <taxon>Agaricales</taxon>
        <taxon>Agaricineae</taxon>
        <taxon>Strophariaceae</taxon>
        <taxon>Psilocybe</taxon>
    </lineage>
</organism>
<evidence type="ECO:0000313" key="2">
    <source>
        <dbReference type="EMBL" id="KAF5325480.1"/>
    </source>
</evidence>
<reference evidence="2 3" key="1">
    <citation type="journal article" date="2020" name="ISME J.">
        <title>Uncovering the hidden diversity of litter-decomposition mechanisms in mushroom-forming fungi.</title>
        <authorList>
            <person name="Floudas D."/>
            <person name="Bentzer J."/>
            <person name="Ahren D."/>
            <person name="Johansson T."/>
            <person name="Persson P."/>
            <person name="Tunlid A."/>
        </authorList>
    </citation>
    <scope>NUCLEOTIDE SEQUENCE [LARGE SCALE GENOMIC DNA]</scope>
    <source>
        <strain evidence="2 3">CBS 101986</strain>
    </source>
</reference>
<evidence type="ECO:0000313" key="3">
    <source>
        <dbReference type="Proteomes" id="UP000567179"/>
    </source>
</evidence>
<name>A0A8H5F6D7_9AGAR</name>